<dbReference type="EMBL" id="JAFCIX010000505">
    <property type="protein sequence ID" value="KAH6588446.1"/>
    <property type="molecule type" value="Genomic_DNA"/>
</dbReference>
<comment type="caution">
    <text evidence="2">The sequence shown here is derived from an EMBL/GenBank/DDBJ whole genome shotgun (WGS) entry which is preliminary data.</text>
</comment>
<keyword evidence="3" id="KW-1185">Reference proteome</keyword>
<feature type="region of interest" description="Disordered" evidence="1">
    <location>
        <begin position="1"/>
        <end position="117"/>
    </location>
</feature>
<accession>A0ABQ8EXS1</accession>
<evidence type="ECO:0000256" key="1">
    <source>
        <dbReference type="SAM" id="MobiDB-lite"/>
    </source>
</evidence>
<evidence type="ECO:0008006" key="4">
    <source>
        <dbReference type="Google" id="ProtNLM"/>
    </source>
</evidence>
<feature type="compositionally biased region" description="Polar residues" evidence="1">
    <location>
        <begin position="77"/>
        <end position="99"/>
    </location>
</feature>
<dbReference type="Proteomes" id="UP001648503">
    <property type="component" value="Unassembled WGS sequence"/>
</dbReference>
<feature type="compositionally biased region" description="Basic residues" evidence="1">
    <location>
        <begin position="22"/>
        <end position="35"/>
    </location>
</feature>
<organism evidence="2 3">
    <name type="scientific">Batrachochytrium salamandrivorans</name>
    <dbReference type="NCBI Taxonomy" id="1357716"/>
    <lineage>
        <taxon>Eukaryota</taxon>
        <taxon>Fungi</taxon>
        <taxon>Fungi incertae sedis</taxon>
        <taxon>Chytridiomycota</taxon>
        <taxon>Chytridiomycota incertae sedis</taxon>
        <taxon>Chytridiomycetes</taxon>
        <taxon>Rhizophydiales</taxon>
        <taxon>Rhizophydiales incertae sedis</taxon>
        <taxon>Batrachochytrium</taxon>
    </lineage>
</organism>
<reference evidence="2 3" key="1">
    <citation type="submission" date="2021-02" db="EMBL/GenBank/DDBJ databases">
        <title>Variation within the Batrachochytrium salamandrivorans European outbreak.</title>
        <authorList>
            <person name="Kelly M."/>
            <person name="Pasmans F."/>
            <person name="Shea T.P."/>
            <person name="Munoz J.F."/>
            <person name="Carranza S."/>
            <person name="Cuomo C.A."/>
            <person name="Martel A."/>
        </authorList>
    </citation>
    <scope>NUCLEOTIDE SEQUENCE [LARGE SCALE GENOMIC DNA]</scope>
    <source>
        <strain evidence="2 3">AMFP18/2</strain>
    </source>
</reference>
<gene>
    <name evidence="2" type="ORF">BASA50_010727</name>
</gene>
<feature type="compositionally biased region" description="Low complexity" evidence="1">
    <location>
        <begin position="12"/>
        <end position="21"/>
    </location>
</feature>
<evidence type="ECO:0000313" key="2">
    <source>
        <dbReference type="EMBL" id="KAH6588446.1"/>
    </source>
</evidence>
<sequence length="243" mass="26989">MNLPWNHKSDSSDAAGSSKSSIRTRLRSAWNKRTKGSQSPDVQVKRRTSSEENLSDPKDTHEGQQGIDNTLSEENDTSPITHGSQEIQHAYSSGTSPSNGEDGPTSETDVEREEKEKILQKKVSTSYLEYAVTGQGYSLARALVDFGLASELAKIELREKCAQFEMAAYYHKTAVYELDIFKRGTGDTIFGKMTKRPSLEDQDCKELGIELKKLLADDVLPDLTKSLKESGYVFSQQDPPSTQ</sequence>
<name>A0ABQ8EXS1_9FUNG</name>
<protein>
    <recommendedName>
        <fullName evidence="4">Protein kinase domain-containing protein</fullName>
    </recommendedName>
</protein>
<evidence type="ECO:0000313" key="3">
    <source>
        <dbReference type="Proteomes" id="UP001648503"/>
    </source>
</evidence>
<proteinExistence type="predicted"/>